<reference evidence="2" key="1">
    <citation type="submission" date="2022-06" db="EMBL/GenBank/DDBJ databases">
        <title>Genome Sequence of Candolleomyces eurysporus.</title>
        <authorList>
            <person name="Buettner E."/>
        </authorList>
    </citation>
    <scope>NUCLEOTIDE SEQUENCE</scope>
    <source>
        <strain evidence="2">VTCC 930004</strain>
    </source>
</reference>
<dbReference type="AlphaFoldDB" id="A0A9W8IZ71"/>
<dbReference type="OrthoDB" id="3198211at2759"/>
<feature type="coiled-coil region" evidence="1">
    <location>
        <begin position="211"/>
        <end position="285"/>
    </location>
</feature>
<keyword evidence="3" id="KW-1185">Reference proteome</keyword>
<gene>
    <name evidence="2" type="ORF">H1R20_g11797</name>
</gene>
<dbReference type="EMBL" id="JANBPK010001190">
    <property type="protein sequence ID" value="KAJ2925335.1"/>
    <property type="molecule type" value="Genomic_DNA"/>
</dbReference>
<dbReference type="Proteomes" id="UP001140091">
    <property type="component" value="Unassembled WGS sequence"/>
</dbReference>
<evidence type="ECO:0000313" key="2">
    <source>
        <dbReference type="EMBL" id="KAJ2925335.1"/>
    </source>
</evidence>
<accession>A0A9W8IZ71</accession>
<sequence>MASPEILAALRAAQQAAVAQQAAAAIAQQAAVVKQWNQNGFSTDTKYEFVDTAIEHINTLEDLEEKLSGVGSAARAVDATLDGIAQTFQSPDLAAAWSFQVGLELMGFGIQSLTFKGRWEDLLKLSCKVGNDTKDVLRRFDQVYLDKVENIQTDEDRLEAIKALGEFTNESQDRSDEMSRSLLEFKRAVAHFVERFGGWVASKGLVPSLTANVLKTQINNLLAQIEEFDRKIREAKESLAIAGSALLFIGMRAFPNVVQVLQAQREAKVKELRDAQQSLRNLEQHGILRLLAKLDSWKPELQLLCQQLIFFSEIWSCVSFSF</sequence>
<protein>
    <submittedName>
        <fullName evidence="2">Uncharacterized protein</fullName>
    </submittedName>
</protein>
<name>A0A9W8IZ71_9AGAR</name>
<evidence type="ECO:0000313" key="3">
    <source>
        <dbReference type="Proteomes" id="UP001140091"/>
    </source>
</evidence>
<keyword evidence="1" id="KW-0175">Coiled coil</keyword>
<comment type="caution">
    <text evidence="2">The sequence shown here is derived from an EMBL/GenBank/DDBJ whole genome shotgun (WGS) entry which is preliminary data.</text>
</comment>
<organism evidence="2 3">
    <name type="scientific">Candolleomyces eurysporus</name>
    <dbReference type="NCBI Taxonomy" id="2828524"/>
    <lineage>
        <taxon>Eukaryota</taxon>
        <taxon>Fungi</taxon>
        <taxon>Dikarya</taxon>
        <taxon>Basidiomycota</taxon>
        <taxon>Agaricomycotina</taxon>
        <taxon>Agaricomycetes</taxon>
        <taxon>Agaricomycetidae</taxon>
        <taxon>Agaricales</taxon>
        <taxon>Agaricineae</taxon>
        <taxon>Psathyrellaceae</taxon>
        <taxon>Candolleomyces</taxon>
    </lineage>
</organism>
<feature type="non-terminal residue" evidence="2">
    <location>
        <position position="1"/>
    </location>
</feature>
<evidence type="ECO:0000256" key="1">
    <source>
        <dbReference type="SAM" id="Coils"/>
    </source>
</evidence>
<proteinExistence type="predicted"/>